<dbReference type="GO" id="GO:0000917">
    <property type="term" value="P:division septum assembly"/>
    <property type="evidence" value="ECO:0007669"/>
    <property type="project" value="UniProtKB-KW"/>
</dbReference>
<evidence type="ECO:0000256" key="9">
    <source>
        <dbReference type="SAM" id="Phobius"/>
    </source>
</evidence>
<evidence type="ECO:0000256" key="1">
    <source>
        <dbReference type="ARBA" id="ARBA00022618"/>
    </source>
</evidence>
<dbReference type="AlphaFoldDB" id="A0A0E1X4K9"/>
<evidence type="ECO:0000313" key="10">
    <source>
        <dbReference type="EMBL" id="EFH94352.1"/>
    </source>
</evidence>
<evidence type="ECO:0000256" key="2">
    <source>
        <dbReference type="ARBA" id="ARBA00022692"/>
    </source>
</evidence>
<keyword evidence="5 8" id="KW-0472">Membrane</keyword>
<keyword evidence="7 8" id="KW-0131">Cell cycle</keyword>
<dbReference type="HAMAP" id="MF_00728">
    <property type="entry name" value="EzrA"/>
    <property type="match status" value="1"/>
</dbReference>
<evidence type="ECO:0000256" key="8">
    <source>
        <dbReference type="HAMAP-Rule" id="MF_00728"/>
    </source>
</evidence>
<comment type="similarity">
    <text evidence="8">Belongs to the EzrA family.</text>
</comment>
<dbReference type="InterPro" id="IPR010379">
    <property type="entry name" value="EzrA"/>
</dbReference>
<evidence type="ECO:0000256" key="5">
    <source>
        <dbReference type="ARBA" id="ARBA00023136"/>
    </source>
</evidence>
<keyword evidence="1 8" id="KW-0132">Cell division</keyword>
<dbReference type="SMR" id="A0A0E1X4K9"/>
<keyword evidence="8" id="KW-1003">Cell membrane</keyword>
<comment type="function">
    <text evidence="8">Negative regulator of FtsZ ring formation; modulates the frequency and position of FtsZ ring formation. Inhibits FtsZ ring formation at polar sites. Interacts either with FtsZ or with one of its binding partners to promote depolymerization.</text>
</comment>
<protein>
    <recommendedName>
        <fullName evidence="8">Septation ring formation regulator EzrA</fullName>
    </recommendedName>
</protein>
<comment type="caution">
    <text evidence="10">The sequence shown here is derived from an EMBL/GenBank/DDBJ whole genome shotgun (WGS) entry which is preliminary data.</text>
</comment>
<dbReference type="GO" id="GO:0005940">
    <property type="term" value="C:septin ring"/>
    <property type="evidence" value="ECO:0007669"/>
    <property type="project" value="InterPro"/>
</dbReference>
<evidence type="ECO:0000256" key="3">
    <source>
        <dbReference type="ARBA" id="ARBA00022989"/>
    </source>
</evidence>
<feature type="topological domain" description="Extracellular" evidence="8">
    <location>
        <begin position="1"/>
        <end position="4"/>
    </location>
</feature>
<keyword evidence="4 8" id="KW-0175">Coiled coil</keyword>
<comment type="subcellular location">
    <subcellularLocation>
        <location evidence="8">Cell membrane</location>
        <topology evidence="8">Single-pass membrane protein</topology>
    </subcellularLocation>
    <text evidence="8">Colocalized with FtsZ to the nascent septal site.</text>
</comment>
<organism evidence="10">
    <name type="scientific">Staphylococcus aureus subsp. aureus MN8</name>
    <dbReference type="NCBI Taxonomy" id="548470"/>
    <lineage>
        <taxon>Bacteria</taxon>
        <taxon>Bacillati</taxon>
        <taxon>Bacillota</taxon>
        <taxon>Bacilli</taxon>
        <taxon>Bacillales</taxon>
        <taxon>Staphylococcaceae</taxon>
        <taxon>Staphylococcus</taxon>
    </lineage>
</organism>
<dbReference type="GO" id="GO:0005886">
    <property type="term" value="C:plasma membrane"/>
    <property type="evidence" value="ECO:0007669"/>
    <property type="project" value="UniProtKB-SubCell"/>
</dbReference>
<dbReference type="RefSeq" id="WP_000244860.1">
    <property type="nucleotide sequence ID" value="NZ_CM000952.1"/>
</dbReference>
<evidence type="ECO:0000256" key="6">
    <source>
        <dbReference type="ARBA" id="ARBA00023210"/>
    </source>
</evidence>
<dbReference type="Proteomes" id="UP000003455">
    <property type="component" value="Chromosome"/>
</dbReference>
<evidence type="ECO:0000256" key="7">
    <source>
        <dbReference type="ARBA" id="ARBA00023306"/>
    </source>
</evidence>
<keyword evidence="3 8" id="KW-1133">Transmembrane helix</keyword>
<dbReference type="GO" id="GO:0000921">
    <property type="term" value="P:septin ring assembly"/>
    <property type="evidence" value="ECO:0007669"/>
    <property type="project" value="InterPro"/>
</dbReference>
<accession>A0A0E1X4K9</accession>
<keyword evidence="6 8" id="KW-0717">Septation</keyword>
<gene>
    <name evidence="8 10" type="primary">ezrA</name>
    <name evidence="10" type="ORF">HMPREF0769_11973</name>
</gene>
<evidence type="ECO:0000256" key="4">
    <source>
        <dbReference type="ARBA" id="ARBA00023054"/>
    </source>
</evidence>
<feature type="topological domain" description="Cytoplasmic" evidence="8">
    <location>
        <begin position="24"/>
        <end position="564"/>
    </location>
</feature>
<name>A0A0E1X4K9_STAAU</name>
<reference evidence="10" key="1">
    <citation type="submission" date="2010-05" db="EMBL/GenBank/DDBJ databases">
        <authorList>
            <person name="Muzny D."/>
            <person name="Qin X."/>
            <person name="Buhay C."/>
            <person name="Dugan-Rocha S."/>
            <person name="Ding Y."/>
            <person name="Chen G."/>
            <person name="Hawes A."/>
            <person name="Holder M."/>
            <person name="Jhangiani S."/>
            <person name="Johnson A."/>
            <person name="Khan Z."/>
            <person name="Li Z."/>
            <person name="Liu W."/>
            <person name="Liu X."/>
            <person name="Perez L."/>
            <person name="Shen H."/>
            <person name="Wang Q."/>
            <person name="Watt J."/>
            <person name="Xi L."/>
            <person name="Xin Y."/>
            <person name="Zhou J."/>
            <person name="Deng J."/>
            <person name="Jiang H."/>
            <person name="Liu Y."/>
            <person name="Qu J."/>
            <person name="Song X.-Z."/>
            <person name="Zhang L."/>
            <person name="Villasana D."/>
            <person name="Johnson A."/>
            <person name="Liu J."/>
            <person name="Liyanage D."/>
            <person name="Lorensuhewa L."/>
            <person name="Robinson T."/>
            <person name="Song A."/>
            <person name="Song B.-B."/>
            <person name="Dinh H."/>
            <person name="Thornton R."/>
            <person name="Coyle M."/>
            <person name="Francisco L."/>
            <person name="Jackson L."/>
            <person name="Javaid M."/>
            <person name="Korchina V."/>
            <person name="Kovar C."/>
            <person name="Mata R."/>
            <person name="Mathew T."/>
            <person name="Ngo R."/>
            <person name="Nguyen L."/>
            <person name="Nguyen N."/>
            <person name="Okwuonu G."/>
            <person name="Ongeri F."/>
            <person name="Pham C."/>
            <person name="Simmons D."/>
            <person name="Wilczek-Boney K."/>
            <person name="Hale W."/>
            <person name="Jakkamsetti A."/>
            <person name="Pham P."/>
            <person name="Ruth R."/>
            <person name="San Lucas F."/>
            <person name="Warren J."/>
            <person name="Zhang J."/>
            <person name="Zhao Z."/>
            <person name="Zhou C."/>
            <person name="Zhu D."/>
            <person name="Lee S."/>
            <person name="Bess C."/>
            <person name="Blankenburg K."/>
            <person name="Forbes L."/>
            <person name="Fu Q."/>
            <person name="Gubbala S."/>
            <person name="Hirani K."/>
            <person name="Jayaseelan J.C."/>
            <person name="Lara F."/>
            <person name="Munidasa M."/>
            <person name="Palculict T."/>
            <person name="Patil S."/>
            <person name="Pu L.-L."/>
            <person name="Saada N."/>
            <person name="Tang L."/>
            <person name="Weissenberger G."/>
            <person name="Zhu Y."/>
            <person name="Hemphill L."/>
            <person name="Shang Y."/>
            <person name="Youmans B."/>
            <person name="Ayvaz T."/>
            <person name="Ross M."/>
            <person name="Santibanez J."/>
            <person name="Aqrawi P."/>
            <person name="Gross S."/>
            <person name="Joshi V."/>
            <person name="Fowler G."/>
            <person name="Nazareth L."/>
            <person name="Reid J."/>
            <person name="Worley K."/>
            <person name="Petrosino J."/>
            <person name="Highlander S."/>
            <person name="Gibbs R."/>
        </authorList>
    </citation>
    <scope>NUCLEOTIDE SEQUENCE [LARGE SCALE GENOMIC DNA]</scope>
    <source>
        <strain evidence="10">MN8</strain>
    </source>
</reference>
<feature type="coiled-coil region" evidence="8">
    <location>
        <begin position="107"/>
        <end position="138"/>
    </location>
</feature>
<sequence length="564" mass="66216">MVLYIILAIIVIILIAVGVLFYLRSNKRQIIEKAIERKNEIETLPFDQNLAQLSKLNLKGETKTKYDAMKKDNVESTNKYLAPVEEKIHNAEALLDKFSFNASQCEIDDANELMDSYEQSYQQQLEDVNEIIALYKDNDELYDKCKVDYREMKRDVLANRHQFGEAASLLETEIEKFEPRLEQYEVLKADGNYVQAHNHIAALNEQMKQLRSYMEEIPELIRETQKELPGQFQDLKYGCRDLKVEGYDLDHVKVDSTLQSLKTELSFVEPLISRLELEEANDKLANINDKLDDMYDLIEHEVKAKNDVEETKDIITDNLFKAKDMNYTLQTEIEYVRENYYINESDAQSVRQFENEIQSLISVYDDILKEMSKSAVRYSEVQDNLQYLEDHVTVINDKQEKLQNHLIQLREDEAEAEDNLLRVQSKKEEVYRRLLASNLTSVPERFIIMKNEIDHEVRDVNEQFSERPIHVKQLKDKVSKIVIQMNTFEDEANDVLVNAVYAEKLIQYGNRYRKDYSNVDKSLNEAERLFKNNRYKRAIEIAEQALESVEPGVTKHIEEEVIKQ</sequence>
<feature type="coiled-coil region" evidence="8">
    <location>
        <begin position="395"/>
        <end position="426"/>
    </location>
</feature>
<dbReference type="Pfam" id="PF06160">
    <property type="entry name" value="EzrA"/>
    <property type="match status" value="1"/>
</dbReference>
<keyword evidence="2 8" id="KW-0812">Transmembrane</keyword>
<dbReference type="HOGENOM" id="CLU_034079_1_0_9"/>
<proteinExistence type="inferred from homology"/>
<feature type="transmembrane region" description="Helical" evidence="9">
    <location>
        <begin position="6"/>
        <end position="23"/>
    </location>
</feature>
<dbReference type="EMBL" id="ACJA02000004">
    <property type="protein sequence ID" value="EFH94352.1"/>
    <property type="molecule type" value="Genomic_DNA"/>
</dbReference>
<dbReference type="NCBIfam" id="NF003412">
    <property type="entry name" value="PRK04778.1-6"/>
    <property type="match status" value="1"/>
</dbReference>